<evidence type="ECO:0000313" key="3">
    <source>
        <dbReference type="Proteomes" id="UP001314262"/>
    </source>
</evidence>
<evidence type="ECO:0000313" key="2">
    <source>
        <dbReference type="EMBL" id="CAK1254290.1"/>
    </source>
</evidence>
<keyword evidence="3" id="KW-1185">Reference proteome</keyword>
<organism evidence="2 3">
    <name type="scientific">Fructobacillus tropaeoli</name>
    <dbReference type="NCBI Taxonomy" id="709323"/>
    <lineage>
        <taxon>Bacteria</taxon>
        <taxon>Bacillati</taxon>
        <taxon>Bacillota</taxon>
        <taxon>Bacilli</taxon>
        <taxon>Lactobacillales</taxon>
        <taxon>Lactobacillaceae</taxon>
        <taxon>Fructobacillus</taxon>
    </lineage>
</organism>
<accession>A0ABM9N1V9</accession>
<protein>
    <submittedName>
        <fullName evidence="2">Uncharacterized protein</fullName>
    </submittedName>
</protein>
<sequence length="95" mass="11221">MAIKGQLPERKNKDLSQEEFTQVIKRRDEEENSINNVIQEKKKEVSKNNRKRENKKPYTLTLRPSVHDFGFELAEEEGLSFSSWLEQLIEKEGNN</sequence>
<comment type="caution">
    <text evidence="2">The sequence shown here is derived from an EMBL/GenBank/DDBJ whole genome shotgun (WGS) entry which is preliminary data.</text>
</comment>
<dbReference type="Proteomes" id="UP001314262">
    <property type="component" value="Unassembled WGS sequence"/>
</dbReference>
<dbReference type="EMBL" id="CAUZLT010000007">
    <property type="protein sequence ID" value="CAK1254290.1"/>
    <property type="molecule type" value="Genomic_DNA"/>
</dbReference>
<reference evidence="2 3" key="1">
    <citation type="submission" date="2023-10" db="EMBL/GenBank/DDBJ databases">
        <authorList>
            <person name="Botero Cardona J."/>
        </authorList>
    </citation>
    <scope>NUCLEOTIDE SEQUENCE [LARGE SCALE GENOMIC DNA]</scope>
    <source>
        <strain evidence="2 3">R-53137</strain>
    </source>
</reference>
<gene>
    <name evidence="2" type="ORF">R53137_KAKDMLNK_01552</name>
</gene>
<proteinExistence type="predicted"/>
<evidence type="ECO:0000256" key="1">
    <source>
        <dbReference type="SAM" id="MobiDB-lite"/>
    </source>
</evidence>
<feature type="region of interest" description="Disordered" evidence="1">
    <location>
        <begin position="35"/>
        <end position="57"/>
    </location>
</feature>
<dbReference type="RefSeq" id="WP_338349267.1">
    <property type="nucleotide sequence ID" value="NZ_CAUZLT010000007.1"/>
</dbReference>
<name>A0ABM9N1V9_9LACO</name>